<accession>A0A952FPF1</accession>
<keyword evidence="1" id="KW-0813">Transport</keyword>
<evidence type="ECO:0000256" key="2">
    <source>
        <dbReference type="ARBA" id="ARBA00022475"/>
    </source>
</evidence>
<evidence type="ECO:0000313" key="11">
    <source>
        <dbReference type="Proteomes" id="UP000700706"/>
    </source>
</evidence>
<evidence type="ECO:0000256" key="8">
    <source>
        <dbReference type="ARBA" id="ARBA00023136"/>
    </source>
</evidence>
<evidence type="ECO:0000256" key="6">
    <source>
        <dbReference type="ARBA" id="ARBA00022840"/>
    </source>
</evidence>
<feature type="domain" description="ABC transporter" evidence="9">
    <location>
        <begin position="261"/>
        <end position="501"/>
    </location>
</feature>
<dbReference type="AlphaFoldDB" id="A0A952FPF1"/>
<keyword evidence="5" id="KW-0547">Nucleotide-binding</keyword>
<proteinExistence type="predicted"/>
<dbReference type="GO" id="GO:0016887">
    <property type="term" value="F:ATP hydrolysis activity"/>
    <property type="evidence" value="ECO:0007669"/>
    <property type="project" value="InterPro"/>
</dbReference>
<reference evidence="10" key="1">
    <citation type="submission" date="2020-06" db="EMBL/GenBank/DDBJ databases">
        <title>Stable isotope informed genome-resolved metagenomics uncovers potential trophic interactions in rhizosphere soil.</title>
        <authorList>
            <person name="Starr E.P."/>
            <person name="Shi S."/>
            <person name="Blazewicz S.J."/>
            <person name="Koch B.J."/>
            <person name="Probst A.J."/>
            <person name="Hungate B.A."/>
            <person name="Pett-Ridge J."/>
            <person name="Firestone M.K."/>
            <person name="Banfield J.F."/>
        </authorList>
    </citation>
    <scope>NUCLEOTIDE SEQUENCE</scope>
    <source>
        <strain evidence="10">YM_69_17</strain>
    </source>
</reference>
<dbReference type="PROSITE" id="PS00211">
    <property type="entry name" value="ABC_TRANSPORTER_1"/>
    <property type="match status" value="1"/>
</dbReference>
<keyword evidence="3" id="KW-0762">Sugar transport</keyword>
<keyword evidence="6 10" id="KW-0067">ATP-binding</keyword>
<dbReference type="InterPro" id="IPR027417">
    <property type="entry name" value="P-loop_NTPase"/>
</dbReference>
<dbReference type="InterPro" id="IPR050107">
    <property type="entry name" value="ABC_carbohydrate_import_ATPase"/>
</dbReference>
<evidence type="ECO:0000256" key="3">
    <source>
        <dbReference type="ARBA" id="ARBA00022597"/>
    </source>
</evidence>
<evidence type="ECO:0000256" key="4">
    <source>
        <dbReference type="ARBA" id="ARBA00022737"/>
    </source>
</evidence>
<dbReference type="InterPro" id="IPR003593">
    <property type="entry name" value="AAA+_ATPase"/>
</dbReference>
<dbReference type="InterPro" id="IPR017871">
    <property type="entry name" value="ABC_transporter-like_CS"/>
</dbReference>
<sequence length="507" mass="52985">MGNGGGAGTASPILAAVGISKAFFGNPVLRDVSIALHPGRVHALLGENGAGKSTLINILSGALRPDGGSLTVDGRSAGHLTPREAQRAGIAVVQQELSLAPHLSIAENIGLGAYPRRLGLIDYGALAERARAACALVGLDEPLDLPVDALSLGRRQMVEIAKALYRKPRVLILDEPTSSLSAHEAQTLARLVRRLRDEGVAILYISHRLNEVLDLCDHATVLKDGSRTADRPLEGVDPEGLVRLMVGRDPGDLFPAWQPSAQAETAIEIKGFRAGAAREVDLTVRYGEVVGIGGLVGQGQEDLLLGLVGALPAAADAACIAGASRPFSKVTEATAAGLAYIPADRKKEGLLLPHSIAFNLMLPTLARPARGLRDRAGEAAMVADLAKRLTIKGDTARPVQALSGGNQQKVALAKWMPLAPRVLLLNDPTRGVDVETKREIYVMLRALAAQGKAIVLLSSDTPELVHLCDRVAVMFAGRTVANLERPGISEEAIVGAAMGVAAPGLAA</sequence>
<dbReference type="SMART" id="SM00382">
    <property type="entry name" value="AAA"/>
    <property type="match status" value="2"/>
</dbReference>
<dbReference type="CDD" id="cd03216">
    <property type="entry name" value="ABC_Carb_Monos_I"/>
    <property type="match status" value="1"/>
</dbReference>
<evidence type="ECO:0000256" key="1">
    <source>
        <dbReference type="ARBA" id="ARBA00022448"/>
    </source>
</evidence>
<name>A0A952FPF1_9PROT</name>
<keyword evidence="4" id="KW-0677">Repeat</keyword>
<organism evidence="10 11">
    <name type="scientific">Inquilinus limosus</name>
    <dbReference type="NCBI Taxonomy" id="171674"/>
    <lineage>
        <taxon>Bacteria</taxon>
        <taxon>Pseudomonadati</taxon>
        <taxon>Pseudomonadota</taxon>
        <taxon>Alphaproteobacteria</taxon>
        <taxon>Rhodospirillales</taxon>
        <taxon>Rhodospirillaceae</taxon>
        <taxon>Inquilinus</taxon>
    </lineage>
</organism>
<dbReference type="Gene3D" id="3.40.50.300">
    <property type="entry name" value="P-loop containing nucleotide triphosphate hydrolases"/>
    <property type="match status" value="2"/>
</dbReference>
<dbReference type="PANTHER" id="PTHR43790:SF3">
    <property type="entry name" value="D-ALLOSE IMPORT ATP-BINDING PROTEIN ALSA-RELATED"/>
    <property type="match status" value="1"/>
</dbReference>
<dbReference type="InterPro" id="IPR003439">
    <property type="entry name" value="ABC_transporter-like_ATP-bd"/>
</dbReference>
<dbReference type="SUPFAM" id="SSF52540">
    <property type="entry name" value="P-loop containing nucleoside triphosphate hydrolases"/>
    <property type="match status" value="2"/>
</dbReference>
<evidence type="ECO:0000256" key="5">
    <source>
        <dbReference type="ARBA" id="ARBA00022741"/>
    </source>
</evidence>
<dbReference type="Proteomes" id="UP000700706">
    <property type="component" value="Unassembled WGS sequence"/>
</dbReference>
<gene>
    <name evidence="10" type="ORF">JF625_23195</name>
</gene>
<keyword evidence="7" id="KW-1278">Translocase</keyword>
<dbReference type="EMBL" id="JAEKLZ010000342">
    <property type="protein sequence ID" value="MBW8728036.1"/>
    <property type="molecule type" value="Genomic_DNA"/>
</dbReference>
<protein>
    <submittedName>
        <fullName evidence="10">Sugar ABC transporter ATP-binding protein</fullName>
    </submittedName>
</protein>
<dbReference type="PROSITE" id="PS50893">
    <property type="entry name" value="ABC_TRANSPORTER_2"/>
    <property type="match status" value="2"/>
</dbReference>
<evidence type="ECO:0000259" key="9">
    <source>
        <dbReference type="PROSITE" id="PS50893"/>
    </source>
</evidence>
<keyword evidence="8" id="KW-0472">Membrane</keyword>
<dbReference type="CDD" id="cd03215">
    <property type="entry name" value="ABC_Carb_Monos_II"/>
    <property type="match status" value="1"/>
</dbReference>
<keyword evidence="2" id="KW-1003">Cell membrane</keyword>
<evidence type="ECO:0000256" key="7">
    <source>
        <dbReference type="ARBA" id="ARBA00022967"/>
    </source>
</evidence>
<dbReference type="Pfam" id="PF00005">
    <property type="entry name" value="ABC_tran"/>
    <property type="match status" value="2"/>
</dbReference>
<comment type="caution">
    <text evidence="10">The sequence shown here is derived from an EMBL/GenBank/DDBJ whole genome shotgun (WGS) entry which is preliminary data.</text>
</comment>
<dbReference type="GO" id="GO:0005524">
    <property type="term" value="F:ATP binding"/>
    <property type="evidence" value="ECO:0007669"/>
    <property type="project" value="UniProtKB-KW"/>
</dbReference>
<dbReference type="PANTHER" id="PTHR43790">
    <property type="entry name" value="CARBOHYDRATE TRANSPORT ATP-BINDING PROTEIN MG119-RELATED"/>
    <property type="match status" value="1"/>
</dbReference>
<evidence type="ECO:0000313" key="10">
    <source>
        <dbReference type="EMBL" id="MBW8728036.1"/>
    </source>
</evidence>
<feature type="domain" description="ABC transporter" evidence="9">
    <location>
        <begin position="14"/>
        <end position="249"/>
    </location>
</feature>